<protein>
    <submittedName>
        <fullName evidence="9">ABC transporter permease</fullName>
    </submittedName>
</protein>
<gene>
    <name evidence="9" type="ORF">NP048_08760</name>
</gene>
<keyword evidence="3" id="KW-1003">Cell membrane</keyword>
<organism evidence="9 10">
    <name type="scientific">Cellulomonas xiejunii</name>
    <dbReference type="NCBI Taxonomy" id="2968083"/>
    <lineage>
        <taxon>Bacteria</taxon>
        <taxon>Bacillati</taxon>
        <taxon>Actinomycetota</taxon>
        <taxon>Actinomycetes</taxon>
        <taxon>Micrococcales</taxon>
        <taxon>Cellulomonadaceae</taxon>
        <taxon>Cellulomonas</taxon>
    </lineage>
</organism>
<evidence type="ECO:0000256" key="2">
    <source>
        <dbReference type="ARBA" id="ARBA00022448"/>
    </source>
</evidence>
<dbReference type="InterPro" id="IPR000515">
    <property type="entry name" value="MetI-like"/>
</dbReference>
<name>A0ABY5KSN6_9CELL</name>
<dbReference type="PANTHER" id="PTHR43386">
    <property type="entry name" value="OLIGOPEPTIDE TRANSPORT SYSTEM PERMEASE PROTEIN APPC"/>
    <property type="match status" value="1"/>
</dbReference>
<comment type="subcellular location">
    <subcellularLocation>
        <location evidence="1 7">Cell membrane</location>
        <topology evidence="1 7">Multi-pass membrane protein</topology>
    </subcellularLocation>
</comment>
<dbReference type="RefSeq" id="WP_227578612.1">
    <property type="nucleotide sequence ID" value="NZ_CP101987.1"/>
</dbReference>
<evidence type="ECO:0000256" key="6">
    <source>
        <dbReference type="ARBA" id="ARBA00023136"/>
    </source>
</evidence>
<evidence type="ECO:0000259" key="8">
    <source>
        <dbReference type="PROSITE" id="PS50928"/>
    </source>
</evidence>
<dbReference type="EMBL" id="CP101987">
    <property type="protein sequence ID" value="UUI73501.1"/>
    <property type="molecule type" value="Genomic_DNA"/>
</dbReference>
<reference evidence="9 10" key="1">
    <citation type="submission" date="2022-07" db="EMBL/GenBank/DDBJ databases">
        <title>Novel species in genus cellulomonas.</title>
        <authorList>
            <person name="Ye L."/>
        </authorList>
    </citation>
    <scope>NUCLEOTIDE SEQUENCE [LARGE SCALE GENOMIC DNA]</scope>
    <source>
        <strain evidence="10">zg-B89</strain>
    </source>
</reference>
<comment type="similarity">
    <text evidence="7">Belongs to the binding-protein-dependent transport system permease family.</text>
</comment>
<evidence type="ECO:0000256" key="3">
    <source>
        <dbReference type="ARBA" id="ARBA00022475"/>
    </source>
</evidence>
<evidence type="ECO:0000313" key="9">
    <source>
        <dbReference type="EMBL" id="UUI73501.1"/>
    </source>
</evidence>
<dbReference type="InterPro" id="IPR050366">
    <property type="entry name" value="BP-dependent_transpt_permease"/>
</dbReference>
<evidence type="ECO:0000256" key="7">
    <source>
        <dbReference type="RuleBase" id="RU363032"/>
    </source>
</evidence>
<sequence>MSSDQRVGADVVRWTTPGDVHGEAHTGARARRARGALIVGGLVVLYAVLVPVVASATGWWGGAGGRAVDYVTGSTAPSTAHPFGTDVAGRDMFVRCARALQVSLLAALVGSAASAFVGTLLGATSAVLGGRADRLLMRGVDAFAAVPHLLLGILVATVYRGSLWTVVLVVAVTHWTATTRLVRGEVLSLRERGWVRAAVSQGGSRARVLRHHVLPHVGAQVAVATALLVPHAVWHETTLTFLGLGLPPHQASLGSLIDLAQQSVTTGAWWTLVAPVGLLVVATVCLGLAMQRGTGRAG</sequence>
<dbReference type="Proteomes" id="UP001316384">
    <property type="component" value="Chromosome"/>
</dbReference>
<evidence type="ECO:0000256" key="5">
    <source>
        <dbReference type="ARBA" id="ARBA00022989"/>
    </source>
</evidence>
<dbReference type="InterPro" id="IPR035906">
    <property type="entry name" value="MetI-like_sf"/>
</dbReference>
<dbReference type="CDD" id="cd06261">
    <property type="entry name" value="TM_PBP2"/>
    <property type="match status" value="1"/>
</dbReference>
<dbReference type="PROSITE" id="PS50928">
    <property type="entry name" value="ABC_TM1"/>
    <property type="match status" value="1"/>
</dbReference>
<dbReference type="Pfam" id="PF00528">
    <property type="entry name" value="BPD_transp_1"/>
    <property type="match status" value="1"/>
</dbReference>
<dbReference type="SUPFAM" id="SSF161098">
    <property type="entry name" value="MetI-like"/>
    <property type="match status" value="1"/>
</dbReference>
<feature type="domain" description="ABC transmembrane type-1" evidence="8">
    <location>
        <begin position="100"/>
        <end position="290"/>
    </location>
</feature>
<dbReference type="PANTHER" id="PTHR43386:SF23">
    <property type="entry name" value="ABC TRANSPORTER"/>
    <property type="match status" value="1"/>
</dbReference>
<feature type="transmembrane region" description="Helical" evidence="7">
    <location>
        <begin position="36"/>
        <end position="60"/>
    </location>
</feature>
<feature type="transmembrane region" description="Helical" evidence="7">
    <location>
        <begin position="268"/>
        <end position="289"/>
    </location>
</feature>
<accession>A0ABY5KSN6</accession>
<keyword evidence="5 7" id="KW-1133">Transmembrane helix</keyword>
<proteinExistence type="inferred from homology"/>
<dbReference type="Gene3D" id="1.10.3720.10">
    <property type="entry name" value="MetI-like"/>
    <property type="match status" value="1"/>
</dbReference>
<feature type="transmembrane region" description="Helical" evidence="7">
    <location>
        <begin position="102"/>
        <end position="123"/>
    </location>
</feature>
<evidence type="ECO:0000256" key="4">
    <source>
        <dbReference type="ARBA" id="ARBA00022692"/>
    </source>
</evidence>
<keyword evidence="10" id="KW-1185">Reference proteome</keyword>
<keyword evidence="4 7" id="KW-0812">Transmembrane</keyword>
<evidence type="ECO:0000256" key="1">
    <source>
        <dbReference type="ARBA" id="ARBA00004651"/>
    </source>
</evidence>
<keyword evidence="6 7" id="KW-0472">Membrane</keyword>
<keyword evidence="2 7" id="KW-0813">Transport</keyword>
<evidence type="ECO:0000313" key="10">
    <source>
        <dbReference type="Proteomes" id="UP001316384"/>
    </source>
</evidence>